<keyword evidence="11" id="KW-1185">Reference proteome</keyword>
<proteinExistence type="predicted"/>
<feature type="transmembrane region" description="Helical" evidence="8">
    <location>
        <begin position="26"/>
        <end position="47"/>
    </location>
</feature>
<feature type="transmembrane region" description="Helical" evidence="8">
    <location>
        <begin position="123"/>
        <end position="140"/>
    </location>
</feature>
<dbReference type="InterPro" id="IPR050297">
    <property type="entry name" value="LipidA_mod_glycosyltrf_83"/>
</dbReference>
<keyword evidence="3 10" id="KW-0328">Glycosyltransferase</keyword>
<protein>
    <submittedName>
        <fullName evidence="10">Glycosyltransferase family 39 protein</fullName>
        <ecNumber evidence="10">2.4.-.-</ecNumber>
    </submittedName>
</protein>
<gene>
    <name evidence="10" type="ORF">ACFPFW_14130</name>
</gene>
<evidence type="ECO:0000256" key="1">
    <source>
        <dbReference type="ARBA" id="ARBA00004651"/>
    </source>
</evidence>
<feature type="transmembrane region" description="Helical" evidence="8">
    <location>
        <begin position="216"/>
        <end position="235"/>
    </location>
</feature>
<evidence type="ECO:0000256" key="4">
    <source>
        <dbReference type="ARBA" id="ARBA00022679"/>
    </source>
</evidence>
<dbReference type="EC" id="2.4.-.-" evidence="10"/>
<dbReference type="Pfam" id="PF13231">
    <property type="entry name" value="PMT_2"/>
    <property type="match status" value="1"/>
</dbReference>
<dbReference type="InterPro" id="IPR038731">
    <property type="entry name" value="RgtA/B/C-like"/>
</dbReference>
<feature type="transmembrane region" description="Helical" evidence="8">
    <location>
        <begin position="309"/>
        <end position="327"/>
    </location>
</feature>
<sequence>MVDNAIGPAVIAEQGLARAKALTTPAVWFLVAITVYFALQTVLRVLYAPSVSADDAELLITTQSLDWGHGTQPPLYNWIQIAAFRLFGVNLFALSAIKNLLLWVIFAAGFFVARRPLDDDRKAAIAALCLFLVPQIGWEFQRALTHSVIVLAMTMLTLLALLRVVQAGKTVDYVLLGVFIGLGCLSKYNFIIGVAAMLVCAVTITELRPKIINVRLLLSLAIAALILSPHVLWTVSNMETVLGRTSKFKAEESASFSLTPLLAVVEATFQSVVLPCAVFLIAAAIAWFRGSRPGPHASRPPVQVFFLRLVPVGIGLILIGSMFAGIGELKERWLITVTFAVPLALFLLTEDLLGRRGRNAIGIVAAACAVLAGIGLGVMYLLPRSIPPEPNRPLPVIAQDIRALGYQRGTIIAGHTRLGGAMKLEFSDSRVVEPQYQMLPGGAAGPFLLVWTGDKTVPSQVSDLYRQTCGADLPAVTSKELSAPYLHSSALWRVNVVLIDGCTRS</sequence>
<keyword evidence="2" id="KW-1003">Cell membrane</keyword>
<feature type="transmembrane region" description="Helical" evidence="8">
    <location>
        <begin position="360"/>
        <end position="382"/>
    </location>
</feature>
<keyword evidence="6 8" id="KW-1133">Transmembrane helix</keyword>
<feature type="domain" description="Glycosyltransferase RgtA/B/C/D-like" evidence="9">
    <location>
        <begin position="72"/>
        <end position="233"/>
    </location>
</feature>
<dbReference type="GO" id="GO:0016757">
    <property type="term" value="F:glycosyltransferase activity"/>
    <property type="evidence" value="ECO:0007669"/>
    <property type="project" value="UniProtKB-KW"/>
</dbReference>
<comment type="subcellular location">
    <subcellularLocation>
        <location evidence="1">Cell membrane</location>
        <topology evidence="1">Multi-pass membrane protein</topology>
    </subcellularLocation>
</comment>
<evidence type="ECO:0000256" key="2">
    <source>
        <dbReference type="ARBA" id="ARBA00022475"/>
    </source>
</evidence>
<name>A0ABV9Z4T6_9HYPH</name>
<feature type="transmembrane region" description="Helical" evidence="8">
    <location>
        <begin position="267"/>
        <end position="288"/>
    </location>
</feature>
<evidence type="ECO:0000256" key="7">
    <source>
        <dbReference type="ARBA" id="ARBA00023136"/>
    </source>
</evidence>
<evidence type="ECO:0000256" key="6">
    <source>
        <dbReference type="ARBA" id="ARBA00022989"/>
    </source>
</evidence>
<accession>A0ABV9Z4T6</accession>
<evidence type="ECO:0000256" key="5">
    <source>
        <dbReference type="ARBA" id="ARBA00022692"/>
    </source>
</evidence>
<dbReference type="PANTHER" id="PTHR33908:SF11">
    <property type="entry name" value="MEMBRANE PROTEIN"/>
    <property type="match status" value="1"/>
</dbReference>
<organism evidence="10 11">
    <name type="scientific">Flaviflagellibacter deserti</name>
    <dbReference type="NCBI Taxonomy" id="2267266"/>
    <lineage>
        <taxon>Bacteria</taxon>
        <taxon>Pseudomonadati</taxon>
        <taxon>Pseudomonadota</taxon>
        <taxon>Alphaproteobacteria</taxon>
        <taxon>Hyphomicrobiales</taxon>
        <taxon>Flaviflagellibacter</taxon>
    </lineage>
</organism>
<evidence type="ECO:0000313" key="11">
    <source>
        <dbReference type="Proteomes" id="UP001595796"/>
    </source>
</evidence>
<feature type="transmembrane region" description="Helical" evidence="8">
    <location>
        <begin position="147"/>
        <end position="167"/>
    </location>
</feature>
<evidence type="ECO:0000259" key="9">
    <source>
        <dbReference type="Pfam" id="PF13231"/>
    </source>
</evidence>
<evidence type="ECO:0000313" key="10">
    <source>
        <dbReference type="EMBL" id="MFC5069152.1"/>
    </source>
</evidence>
<dbReference type="Proteomes" id="UP001595796">
    <property type="component" value="Unassembled WGS sequence"/>
</dbReference>
<comment type="caution">
    <text evidence="10">The sequence shown here is derived from an EMBL/GenBank/DDBJ whole genome shotgun (WGS) entry which is preliminary data.</text>
</comment>
<reference evidence="11" key="1">
    <citation type="journal article" date="2019" name="Int. J. Syst. Evol. Microbiol.">
        <title>The Global Catalogue of Microorganisms (GCM) 10K type strain sequencing project: providing services to taxonomists for standard genome sequencing and annotation.</title>
        <authorList>
            <consortium name="The Broad Institute Genomics Platform"/>
            <consortium name="The Broad Institute Genome Sequencing Center for Infectious Disease"/>
            <person name="Wu L."/>
            <person name="Ma J."/>
        </authorList>
    </citation>
    <scope>NUCLEOTIDE SEQUENCE [LARGE SCALE GENOMIC DNA]</scope>
    <source>
        <strain evidence="11">CGMCC 1.16444</strain>
    </source>
</reference>
<keyword evidence="5 8" id="KW-0812">Transmembrane</keyword>
<feature type="transmembrane region" description="Helical" evidence="8">
    <location>
        <begin position="333"/>
        <end position="353"/>
    </location>
</feature>
<evidence type="ECO:0000256" key="8">
    <source>
        <dbReference type="SAM" id="Phobius"/>
    </source>
</evidence>
<keyword evidence="7 8" id="KW-0472">Membrane</keyword>
<dbReference type="RefSeq" id="WP_114957722.1">
    <property type="nucleotide sequence ID" value="NZ_JBHSJF010000006.1"/>
</dbReference>
<dbReference type="PANTHER" id="PTHR33908">
    <property type="entry name" value="MANNOSYLTRANSFERASE YKCB-RELATED"/>
    <property type="match status" value="1"/>
</dbReference>
<feature type="transmembrane region" description="Helical" evidence="8">
    <location>
        <begin position="173"/>
        <end position="204"/>
    </location>
</feature>
<keyword evidence="4 10" id="KW-0808">Transferase</keyword>
<dbReference type="EMBL" id="JBHSJF010000006">
    <property type="protein sequence ID" value="MFC5069152.1"/>
    <property type="molecule type" value="Genomic_DNA"/>
</dbReference>
<evidence type="ECO:0000256" key="3">
    <source>
        <dbReference type="ARBA" id="ARBA00022676"/>
    </source>
</evidence>